<keyword evidence="3 4" id="KW-0408">Iron</keyword>
<evidence type="ECO:0000313" key="6">
    <source>
        <dbReference type="Proteomes" id="UP001303647"/>
    </source>
</evidence>
<dbReference type="CDD" id="cd11060">
    <property type="entry name" value="CYP57A1-like"/>
    <property type="match status" value="1"/>
</dbReference>
<reference evidence="5" key="1">
    <citation type="journal article" date="2023" name="Mol. Phylogenet. Evol.">
        <title>Genome-scale phylogeny and comparative genomics of the fungal order Sordariales.</title>
        <authorList>
            <person name="Hensen N."/>
            <person name="Bonometti L."/>
            <person name="Westerberg I."/>
            <person name="Brannstrom I.O."/>
            <person name="Guillou S."/>
            <person name="Cros-Aarteil S."/>
            <person name="Calhoun S."/>
            <person name="Haridas S."/>
            <person name="Kuo A."/>
            <person name="Mondo S."/>
            <person name="Pangilinan J."/>
            <person name="Riley R."/>
            <person name="LaButti K."/>
            <person name="Andreopoulos B."/>
            <person name="Lipzen A."/>
            <person name="Chen C."/>
            <person name="Yan M."/>
            <person name="Daum C."/>
            <person name="Ng V."/>
            <person name="Clum A."/>
            <person name="Steindorff A."/>
            <person name="Ohm R.A."/>
            <person name="Martin F."/>
            <person name="Silar P."/>
            <person name="Natvig D.O."/>
            <person name="Lalanne C."/>
            <person name="Gautier V."/>
            <person name="Ament-Velasquez S.L."/>
            <person name="Kruys A."/>
            <person name="Hutchinson M.I."/>
            <person name="Powell A.J."/>
            <person name="Barry K."/>
            <person name="Miller A.N."/>
            <person name="Grigoriev I.V."/>
            <person name="Debuchy R."/>
            <person name="Gladieux P."/>
            <person name="Hiltunen Thoren M."/>
            <person name="Johannesson H."/>
        </authorList>
    </citation>
    <scope>NUCLEOTIDE SEQUENCE</scope>
    <source>
        <strain evidence="5">CBS 359.72</strain>
    </source>
</reference>
<dbReference type="GO" id="GO:0016705">
    <property type="term" value="F:oxidoreductase activity, acting on paired donors, with incorporation or reduction of molecular oxygen"/>
    <property type="evidence" value="ECO:0007669"/>
    <property type="project" value="InterPro"/>
</dbReference>
<keyword evidence="1 4" id="KW-0349">Heme</keyword>
<reference evidence="5" key="2">
    <citation type="submission" date="2023-05" db="EMBL/GenBank/DDBJ databases">
        <authorList>
            <consortium name="Lawrence Berkeley National Laboratory"/>
            <person name="Steindorff A."/>
            <person name="Hensen N."/>
            <person name="Bonometti L."/>
            <person name="Westerberg I."/>
            <person name="Brannstrom I.O."/>
            <person name="Guillou S."/>
            <person name="Cros-Aarteil S."/>
            <person name="Calhoun S."/>
            <person name="Haridas S."/>
            <person name="Kuo A."/>
            <person name="Mondo S."/>
            <person name="Pangilinan J."/>
            <person name="Riley R."/>
            <person name="Labutti K."/>
            <person name="Andreopoulos B."/>
            <person name="Lipzen A."/>
            <person name="Chen C."/>
            <person name="Yanf M."/>
            <person name="Daum C."/>
            <person name="Ng V."/>
            <person name="Clum A."/>
            <person name="Ohm R."/>
            <person name="Martin F."/>
            <person name="Silar P."/>
            <person name="Natvig D."/>
            <person name="Lalanne C."/>
            <person name="Gautier V."/>
            <person name="Ament-Velasquez S.L."/>
            <person name="Kruys A."/>
            <person name="Hutchinson M.I."/>
            <person name="Powell A.J."/>
            <person name="Barry K."/>
            <person name="Miller A.N."/>
            <person name="Grigoriev I.V."/>
            <person name="Debuchy R."/>
            <person name="Gladieux P."/>
            <person name="Thoren M.H."/>
            <person name="Johannesson H."/>
        </authorList>
    </citation>
    <scope>NUCLEOTIDE SEQUENCE</scope>
    <source>
        <strain evidence="5">CBS 359.72</strain>
    </source>
</reference>
<dbReference type="InterPro" id="IPR001128">
    <property type="entry name" value="Cyt_P450"/>
</dbReference>
<dbReference type="PRINTS" id="PR00385">
    <property type="entry name" value="P450"/>
</dbReference>
<keyword evidence="6" id="KW-1185">Reference proteome</keyword>
<evidence type="ECO:0000313" key="5">
    <source>
        <dbReference type="EMBL" id="KAK4249331.1"/>
    </source>
</evidence>
<dbReference type="Proteomes" id="UP001303647">
    <property type="component" value="Unassembled WGS sequence"/>
</dbReference>
<dbReference type="Gene3D" id="1.10.630.10">
    <property type="entry name" value="Cytochrome P450"/>
    <property type="match status" value="1"/>
</dbReference>
<keyword evidence="2 4" id="KW-0479">Metal-binding</keyword>
<dbReference type="PRINTS" id="PR00463">
    <property type="entry name" value="EP450I"/>
</dbReference>
<dbReference type="InterPro" id="IPR002401">
    <property type="entry name" value="Cyt_P450_E_grp-I"/>
</dbReference>
<dbReference type="InterPro" id="IPR036396">
    <property type="entry name" value="Cyt_P450_sf"/>
</dbReference>
<name>A0AAN7HGU5_9PEZI</name>
<evidence type="ECO:0000256" key="4">
    <source>
        <dbReference type="PIRSR" id="PIRSR602401-1"/>
    </source>
</evidence>
<dbReference type="GO" id="GO:0005506">
    <property type="term" value="F:iron ion binding"/>
    <property type="evidence" value="ECO:0007669"/>
    <property type="project" value="InterPro"/>
</dbReference>
<feature type="binding site" description="axial binding residue" evidence="4">
    <location>
        <position position="468"/>
    </location>
    <ligand>
        <name>heme</name>
        <dbReference type="ChEBI" id="CHEBI:30413"/>
    </ligand>
    <ligandPart>
        <name>Fe</name>
        <dbReference type="ChEBI" id="CHEBI:18248"/>
    </ligandPart>
</feature>
<sequence length="522" mass="59122">MTLLETLIENRWPLLAGIIALYVVRKLLQYRKVSRFGGPRWTSITKIPHNMRIFTGDAHQWYQDISEKYGPIARVGPNSLITSNADVWLHVNTKPGYKRSDWYFKACRVEYQRDHIFSQTDTKLHDERRKQIAPGYSGRENLELESSIDACLLDLLNLIRTKYLTFSSSAPSTPVASMDLSKKIQFFTLDVISAVGMGRPFGMLRADADIDSYVRSSEEGLRIATAFTGLGLAWLAQAPLLGRWISPGPADADGFGLMMGACFRIIDERVRVLETEGDREKGEEKKRRDMLASFVKHGLRGADLKSEVLETLIAGSDTTAGALRAIMLYVMGNKRVYAKLQREIDEAVREGKVSADWEGIIPYATAKQLPYLQAVIREGLRVFPPVRNILPKDVPPGGDTVIVDGKPVFLPEGVEVGYSALAMHRDKKVYGEDADLFRPERWFEPDHEKLAAMTKVNDLTFGHGKWQCLGKNVAQMELNKTLFELFRYFDWAIAHPSKPWEIFNTMGIFVINDMWVQVTPRE</sequence>
<dbReference type="AlphaFoldDB" id="A0AAN7HGU5"/>
<organism evidence="5 6">
    <name type="scientific">Corynascus novoguineensis</name>
    <dbReference type="NCBI Taxonomy" id="1126955"/>
    <lineage>
        <taxon>Eukaryota</taxon>
        <taxon>Fungi</taxon>
        <taxon>Dikarya</taxon>
        <taxon>Ascomycota</taxon>
        <taxon>Pezizomycotina</taxon>
        <taxon>Sordariomycetes</taxon>
        <taxon>Sordariomycetidae</taxon>
        <taxon>Sordariales</taxon>
        <taxon>Chaetomiaceae</taxon>
        <taxon>Corynascus</taxon>
    </lineage>
</organism>
<dbReference type="SUPFAM" id="SSF48264">
    <property type="entry name" value="Cytochrome P450"/>
    <property type="match status" value="1"/>
</dbReference>
<dbReference type="GO" id="GO:0020037">
    <property type="term" value="F:heme binding"/>
    <property type="evidence" value="ECO:0007669"/>
    <property type="project" value="InterPro"/>
</dbReference>
<dbReference type="PANTHER" id="PTHR24305">
    <property type="entry name" value="CYTOCHROME P450"/>
    <property type="match status" value="1"/>
</dbReference>
<gene>
    <name evidence="5" type="ORF">C7999DRAFT_30218</name>
</gene>
<evidence type="ECO:0000256" key="1">
    <source>
        <dbReference type="ARBA" id="ARBA00022617"/>
    </source>
</evidence>
<proteinExistence type="predicted"/>
<accession>A0AAN7HGU5</accession>
<dbReference type="PANTHER" id="PTHR24305:SF168">
    <property type="entry name" value="P450, PUTATIVE (EUROFUNG)-RELATED"/>
    <property type="match status" value="1"/>
</dbReference>
<protein>
    <submittedName>
        <fullName evidence="5">Cytochrome P450</fullName>
    </submittedName>
</protein>
<dbReference type="InterPro" id="IPR050121">
    <property type="entry name" value="Cytochrome_P450_monoxygenase"/>
</dbReference>
<dbReference type="GO" id="GO:0004497">
    <property type="term" value="F:monooxygenase activity"/>
    <property type="evidence" value="ECO:0007669"/>
    <property type="project" value="InterPro"/>
</dbReference>
<comment type="caution">
    <text evidence="5">The sequence shown here is derived from an EMBL/GenBank/DDBJ whole genome shotgun (WGS) entry which is preliminary data.</text>
</comment>
<dbReference type="EMBL" id="MU857625">
    <property type="protein sequence ID" value="KAK4249331.1"/>
    <property type="molecule type" value="Genomic_DNA"/>
</dbReference>
<evidence type="ECO:0000256" key="2">
    <source>
        <dbReference type="ARBA" id="ARBA00022723"/>
    </source>
</evidence>
<dbReference type="Pfam" id="PF00067">
    <property type="entry name" value="p450"/>
    <property type="match status" value="1"/>
</dbReference>
<evidence type="ECO:0000256" key="3">
    <source>
        <dbReference type="ARBA" id="ARBA00023004"/>
    </source>
</evidence>
<comment type="cofactor">
    <cofactor evidence="4">
        <name>heme</name>
        <dbReference type="ChEBI" id="CHEBI:30413"/>
    </cofactor>
</comment>